<dbReference type="InterPro" id="IPR010865">
    <property type="entry name" value="DUF1499"/>
</dbReference>
<sequence length="176" mass="18338">MRSLLLLLPLLLPSSGLAPALPRRAFLAAPALSLLSLAQPSDAAVKFCPPKAANCVIGVFSAPDAGKAAAQLDAVLRAYPQEGHKESGSLVDGGGNEVLSSEGGRTVMEFRSAGTGNFAKWMNGGKPFVDDLEAGVEGGVATVYSRSRVGDSDFGVNAARVKWIGDRLEKEGWARK</sequence>
<organism evidence="2 3">
    <name type="scientific">Tetraparma gracilis</name>
    <dbReference type="NCBI Taxonomy" id="2962635"/>
    <lineage>
        <taxon>Eukaryota</taxon>
        <taxon>Sar</taxon>
        <taxon>Stramenopiles</taxon>
        <taxon>Ochrophyta</taxon>
        <taxon>Bolidophyceae</taxon>
        <taxon>Parmales</taxon>
        <taxon>Triparmaceae</taxon>
        <taxon>Tetraparma</taxon>
    </lineage>
</organism>
<gene>
    <name evidence="2" type="ORF">TeGR_g1752</name>
</gene>
<protein>
    <submittedName>
        <fullName evidence="2">Uncharacterized protein</fullName>
    </submittedName>
</protein>
<name>A0ABQ6MDZ2_9STRA</name>
<dbReference type="Proteomes" id="UP001165060">
    <property type="component" value="Unassembled WGS sequence"/>
</dbReference>
<keyword evidence="3" id="KW-1185">Reference proteome</keyword>
<dbReference type="EMBL" id="BRYB01004027">
    <property type="protein sequence ID" value="GMI24530.1"/>
    <property type="molecule type" value="Genomic_DNA"/>
</dbReference>
<dbReference type="Pfam" id="PF07386">
    <property type="entry name" value="DUF1499"/>
    <property type="match status" value="1"/>
</dbReference>
<feature type="chain" id="PRO_5045984816" evidence="1">
    <location>
        <begin position="21"/>
        <end position="176"/>
    </location>
</feature>
<proteinExistence type="predicted"/>
<accession>A0ABQ6MDZ2</accession>
<evidence type="ECO:0000313" key="3">
    <source>
        <dbReference type="Proteomes" id="UP001165060"/>
    </source>
</evidence>
<comment type="caution">
    <text evidence="2">The sequence shown here is derived from an EMBL/GenBank/DDBJ whole genome shotgun (WGS) entry which is preliminary data.</text>
</comment>
<reference evidence="2 3" key="1">
    <citation type="journal article" date="2023" name="Commun. Biol.">
        <title>Genome analysis of Parmales, the sister group of diatoms, reveals the evolutionary specialization of diatoms from phago-mixotrophs to photoautotrophs.</title>
        <authorList>
            <person name="Ban H."/>
            <person name="Sato S."/>
            <person name="Yoshikawa S."/>
            <person name="Yamada K."/>
            <person name="Nakamura Y."/>
            <person name="Ichinomiya M."/>
            <person name="Sato N."/>
            <person name="Blanc-Mathieu R."/>
            <person name="Endo H."/>
            <person name="Kuwata A."/>
            <person name="Ogata H."/>
        </authorList>
    </citation>
    <scope>NUCLEOTIDE SEQUENCE [LARGE SCALE GENOMIC DNA]</scope>
</reference>
<keyword evidence="1" id="KW-0732">Signal</keyword>
<feature type="signal peptide" evidence="1">
    <location>
        <begin position="1"/>
        <end position="20"/>
    </location>
</feature>
<evidence type="ECO:0000313" key="2">
    <source>
        <dbReference type="EMBL" id="GMI24530.1"/>
    </source>
</evidence>
<evidence type="ECO:0000256" key="1">
    <source>
        <dbReference type="SAM" id="SignalP"/>
    </source>
</evidence>